<evidence type="ECO:0000256" key="6">
    <source>
        <dbReference type="ARBA" id="ARBA00023027"/>
    </source>
</evidence>
<dbReference type="EMBL" id="CP020911">
    <property type="protein sequence ID" value="ARQ13824.1"/>
    <property type="molecule type" value="Genomic_DNA"/>
</dbReference>
<geneLocation type="plasmid" evidence="16">
    <name>pretnxc12e</name>
</geneLocation>
<dbReference type="InterPro" id="IPR006108">
    <property type="entry name" value="3HC_DH_C"/>
</dbReference>
<dbReference type="SUPFAM" id="SSF48179">
    <property type="entry name" value="6-phosphogluconate dehydrogenase C-terminal domain-like"/>
    <property type="match status" value="2"/>
</dbReference>
<proteinExistence type="predicted"/>
<keyword evidence="3" id="KW-0276">Fatty acid metabolism</keyword>
<dbReference type="Proteomes" id="UP000194159">
    <property type="component" value="Plasmid pRetNXC12e"/>
</dbReference>
<feature type="domain" description="3-hydroxyacyl-CoA dehydrogenase C-terminal" evidence="13">
    <location>
        <begin position="596"/>
        <end position="681"/>
    </location>
</feature>
<dbReference type="InterPro" id="IPR029045">
    <property type="entry name" value="ClpP/crotonase-like_dom_sf"/>
</dbReference>
<evidence type="ECO:0000256" key="11">
    <source>
        <dbReference type="ARBA" id="ARBA00023268"/>
    </source>
</evidence>
<keyword evidence="6" id="KW-0520">NAD</keyword>
<dbReference type="Gene3D" id="1.10.1040.50">
    <property type="match status" value="1"/>
</dbReference>
<dbReference type="InterPro" id="IPR036291">
    <property type="entry name" value="NAD(P)-bd_dom_sf"/>
</dbReference>
<name>A0AAN1BMB2_RHIET</name>
<keyword evidence="5 15" id="KW-0560">Oxidoreductase</keyword>
<dbReference type="PANTHER" id="PTHR23309:SF51">
    <property type="entry name" value="3-HYDROXYACYL-COA DEHYDROGENASE-RELATED"/>
    <property type="match status" value="1"/>
</dbReference>
<dbReference type="GO" id="GO:0006631">
    <property type="term" value="P:fatty acid metabolic process"/>
    <property type="evidence" value="ECO:0007669"/>
    <property type="project" value="UniProtKB-KW"/>
</dbReference>
<dbReference type="InterPro" id="IPR001753">
    <property type="entry name" value="Enoyl-CoA_hydra/iso"/>
</dbReference>
<dbReference type="RefSeq" id="WP_086084153.1">
    <property type="nucleotide sequence ID" value="NZ_CP020911.1"/>
</dbReference>
<dbReference type="EC" id="4.2.1.17" evidence="15"/>
<evidence type="ECO:0000256" key="3">
    <source>
        <dbReference type="ARBA" id="ARBA00022832"/>
    </source>
</evidence>
<keyword evidence="7" id="KW-0443">Lipid metabolism</keyword>
<keyword evidence="10 15" id="KW-0456">Lyase</keyword>
<organism evidence="15 16">
    <name type="scientific">Rhizobium etli</name>
    <dbReference type="NCBI Taxonomy" id="29449"/>
    <lineage>
        <taxon>Bacteria</taxon>
        <taxon>Pseudomonadati</taxon>
        <taxon>Pseudomonadota</taxon>
        <taxon>Alphaproteobacteria</taxon>
        <taxon>Hyphomicrobiales</taxon>
        <taxon>Rhizobiaceae</taxon>
        <taxon>Rhizobium/Agrobacterium group</taxon>
        <taxon>Rhizobium</taxon>
    </lineage>
</organism>
<evidence type="ECO:0000313" key="16">
    <source>
        <dbReference type="Proteomes" id="UP000194159"/>
    </source>
</evidence>
<dbReference type="FunFam" id="3.40.50.720:FF:000009">
    <property type="entry name" value="Fatty oxidation complex, alpha subunit"/>
    <property type="match status" value="1"/>
</dbReference>
<dbReference type="Gene3D" id="3.90.226.10">
    <property type="entry name" value="2-enoyl-CoA Hydratase, Chain A, domain 1"/>
    <property type="match status" value="1"/>
</dbReference>
<comment type="pathway">
    <text evidence="2">Lipid metabolism; fatty acid beta-oxidation.</text>
</comment>
<dbReference type="Pfam" id="PF00725">
    <property type="entry name" value="3HCDH"/>
    <property type="match status" value="2"/>
</dbReference>
<protein>
    <submittedName>
        <fullName evidence="15">3-hydroxyacyl-CoA dehydrogenase/enoyl-CoA hydratase/dodecenoyl-CoA isomerase protein</fullName>
        <ecNumber evidence="15">1.1.1.35</ecNumber>
        <ecNumber evidence="15">4.2.1.17</ecNumber>
        <ecNumber evidence="15">5.3.3.8</ecNumber>
    </submittedName>
</protein>
<accession>A0AAN1BMB2</accession>
<dbReference type="Pfam" id="PF02737">
    <property type="entry name" value="3HCDH_N"/>
    <property type="match status" value="1"/>
</dbReference>
<dbReference type="CDD" id="cd06558">
    <property type="entry name" value="crotonase-like"/>
    <property type="match status" value="1"/>
</dbReference>
<dbReference type="GO" id="GO:0004300">
    <property type="term" value="F:enoyl-CoA hydratase activity"/>
    <property type="evidence" value="ECO:0007669"/>
    <property type="project" value="UniProtKB-EC"/>
</dbReference>
<sequence length="689" mass="73509">MQIIEKHVGRALVIHFDNPPVNALAVGGGLVQDIERRVARAQTDNSVESIILTGGSSVFSAGADIADFEGAPERIDAIRVLMQTVENSKKPIVAAIGGLCLGGGLELAVAAHYRVASSTAKFAFPEISLGLLPGGGGTQRSPRLAGAAKAIDLMLSGKAISAAEALEIGLIDRVADGDVLDFALAVAATGLAGLARKSGQLPVPADLADAIEEAGHRPRLTDAGQKIIDCVRAIADEDLEAGLKLEADHFGELMLSETSRALRHAFFGRRMVARIPGGTRAGSRPVSRVTVVGGGLMGTGIAIALLNADLAVSVVEPRPDALAKCRAGIDTSLRRDADKGRISSEVSERRLAALSVTQTLDEAVESDLYIEAVFEDMGAKRDVFEALDRVAPPDAILASNTSTLDLDAIAQFTARPASVVGLHFFSPANIMRLLEVVRGAKTAPETLASAMTFAKRIGKTGVVAGVCDGFIGNRVFEEYLRQAWFLLEEGASPQQVDRALEAFGMAMGPCRVMDLAGQDIGWNIRKRRAVEQPGRPYSKVPDLICELGRFGQKTGAGFYQYPDGRTPQIDPLVEDLIVAHSREIHLDRRVIADGEIVERCIFAMINEGAKLVGEGIAYRPVDVDIVYLDGYGFPASRGGPMFYADQIGLSRLLEKMQQFEGGHHGWAWEPAPLILDLAKKNQTFGDLNR</sequence>
<evidence type="ECO:0000256" key="9">
    <source>
        <dbReference type="ARBA" id="ARBA00023235"/>
    </source>
</evidence>
<dbReference type="Gene3D" id="3.40.50.720">
    <property type="entry name" value="NAD(P)-binding Rossmann-like Domain"/>
    <property type="match status" value="1"/>
</dbReference>
<gene>
    <name evidence="15" type="ORF">NXC12_PE00227</name>
</gene>
<reference evidence="15 16" key="1">
    <citation type="submission" date="2017-04" db="EMBL/GenBank/DDBJ databases">
        <title>Complete genome sequences of Rhizobium genomic linages associated to common bean (phaseolus vulgaris).</title>
        <authorList>
            <person name="Santamaria R.I."/>
            <person name="Bustos P."/>
            <person name="Perez-Carrascal O."/>
            <person name="Martinez-Flores I."/>
            <person name="Juarez S."/>
            <person name="Lozano L."/>
            <person name="Miranda F."/>
            <person name="Vinuesa P."/>
            <person name="Martinez-Romero E."/>
            <person name="Cevallos M.A."/>
            <person name="Romero D."/>
            <person name="Davila G."/>
            <person name="Gonzalez V."/>
        </authorList>
    </citation>
    <scope>NUCLEOTIDE SEQUENCE [LARGE SCALE GENOMIC DNA]</scope>
    <source>
        <strain evidence="15 16">NXC12</strain>
        <plasmid evidence="16">pretnxc12e</plasmid>
    </source>
</reference>
<dbReference type="EC" id="5.3.3.8" evidence="15"/>
<dbReference type="GO" id="GO:0003857">
    <property type="term" value="F:(3S)-3-hydroxyacyl-CoA dehydrogenase (NAD+) activity"/>
    <property type="evidence" value="ECO:0007669"/>
    <property type="project" value="UniProtKB-EC"/>
</dbReference>
<evidence type="ECO:0000256" key="1">
    <source>
        <dbReference type="ARBA" id="ARBA00004275"/>
    </source>
</evidence>
<dbReference type="Pfam" id="PF00378">
    <property type="entry name" value="ECH_1"/>
    <property type="match status" value="1"/>
</dbReference>
<dbReference type="InterPro" id="IPR006176">
    <property type="entry name" value="3-OHacyl-CoA_DH_NAD-bd"/>
</dbReference>
<evidence type="ECO:0000256" key="7">
    <source>
        <dbReference type="ARBA" id="ARBA00023098"/>
    </source>
</evidence>
<dbReference type="SUPFAM" id="SSF52096">
    <property type="entry name" value="ClpP/crotonase"/>
    <property type="match status" value="1"/>
</dbReference>
<dbReference type="SUPFAM" id="SSF51735">
    <property type="entry name" value="NAD(P)-binding Rossmann-fold domains"/>
    <property type="match status" value="1"/>
</dbReference>
<keyword evidence="4" id="KW-0442">Lipid degradation</keyword>
<evidence type="ECO:0000256" key="5">
    <source>
        <dbReference type="ARBA" id="ARBA00023002"/>
    </source>
</evidence>
<evidence type="ECO:0000256" key="10">
    <source>
        <dbReference type="ARBA" id="ARBA00023239"/>
    </source>
</evidence>
<keyword evidence="15" id="KW-0614">Plasmid</keyword>
<keyword evidence="8" id="KW-0576">Peroxisome</keyword>
<feature type="domain" description="3-hydroxyacyl-CoA dehydrogenase NAD binding" evidence="14">
    <location>
        <begin position="289"/>
        <end position="464"/>
    </location>
</feature>
<dbReference type="InterPro" id="IPR008927">
    <property type="entry name" value="6-PGluconate_DH-like_C_sf"/>
</dbReference>
<keyword evidence="11" id="KW-0511">Multifunctional enzyme</keyword>
<dbReference type="PANTHER" id="PTHR23309">
    <property type="entry name" value="3-HYDROXYACYL-COA DEHYROGENASE"/>
    <property type="match status" value="1"/>
</dbReference>
<dbReference type="GO" id="GO:0070403">
    <property type="term" value="F:NAD+ binding"/>
    <property type="evidence" value="ECO:0007669"/>
    <property type="project" value="InterPro"/>
</dbReference>
<feature type="domain" description="3-hydroxyacyl-CoA dehydrogenase C-terminal" evidence="13">
    <location>
        <begin position="469"/>
        <end position="561"/>
    </location>
</feature>
<dbReference type="EC" id="1.1.1.35" evidence="15"/>
<evidence type="ECO:0000259" key="14">
    <source>
        <dbReference type="Pfam" id="PF02737"/>
    </source>
</evidence>
<dbReference type="FunFam" id="1.10.1040.50:FF:000006">
    <property type="entry name" value="Peroxisomal bifunctional enzyme"/>
    <property type="match status" value="1"/>
</dbReference>
<evidence type="ECO:0000256" key="8">
    <source>
        <dbReference type="ARBA" id="ARBA00023140"/>
    </source>
</evidence>
<dbReference type="GO" id="GO:0004165">
    <property type="term" value="F:delta(3)-delta(2)-enoyl-CoA isomerase activity"/>
    <property type="evidence" value="ECO:0007669"/>
    <property type="project" value="UniProtKB-EC"/>
</dbReference>
<evidence type="ECO:0000259" key="13">
    <source>
        <dbReference type="Pfam" id="PF00725"/>
    </source>
</evidence>
<evidence type="ECO:0000313" key="15">
    <source>
        <dbReference type="EMBL" id="ARQ13824.1"/>
    </source>
</evidence>
<evidence type="ECO:0000256" key="2">
    <source>
        <dbReference type="ARBA" id="ARBA00005005"/>
    </source>
</evidence>
<comment type="subcellular location">
    <subcellularLocation>
        <location evidence="1">Peroxisome</location>
    </subcellularLocation>
</comment>
<evidence type="ECO:0000256" key="4">
    <source>
        <dbReference type="ARBA" id="ARBA00022963"/>
    </source>
</evidence>
<keyword evidence="9 15" id="KW-0413">Isomerase</keyword>
<comment type="catalytic activity">
    <reaction evidence="12">
        <text>a (3S)-3-hydroxyacyl-CoA + NAD(+) = a 3-oxoacyl-CoA + NADH + H(+)</text>
        <dbReference type="Rhea" id="RHEA:22432"/>
        <dbReference type="ChEBI" id="CHEBI:15378"/>
        <dbReference type="ChEBI" id="CHEBI:57318"/>
        <dbReference type="ChEBI" id="CHEBI:57540"/>
        <dbReference type="ChEBI" id="CHEBI:57945"/>
        <dbReference type="ChEBI" id="CHEBI:90726"/>
        <dbReference type="EC" id="1.1.1.35"/>
    </reaction>
</comment>
<dbReference type="GO" id="GO:0016042">
    <property type="term" value="P:lipid catabolic process"/>
    <property type="evidence" value="ECO:0007669"/>
    <property type="project" value="UniProtKB-KW"/>
</dbReference>
<dbReference type="AlphaFoldDB" id="A0AAN1BMB2"/>
<evidence type="ECO:0000256" key="12">
    <source>
        <dbReference type="ARBA" id="ARBA00049556"/>
    </source>
</evidence>